<keyword evidence="1" id="KW-0732">Signal</keyword>
<proteinExistence type="predicted"/>
<organism evidence="2">
    <name type="scientific">Anopheles coluzzii</name>
    <name type="common">African malaria mosquito</name>
    <dbReference type="NCBI Taxonomy" id="1518534"/>
    <lineage>
        <taxon>Eukaryota</taxon>
        <taxon>Metazoa</taxon>
        <taxon>Ecdysozoa</taxon>
        <taxon>Arthropoda</taxon>
        <taxon>Hexapoda</taxon>
        <taxon>Insecta</taxon>
        <taxon>Pterygota</taxon>
        <taxon>Neoptera</taxon>
        <taxon>Endopterygota</taxon>
        <taxon>Diptera</taxon>
        <taxon>Nematocera</taxon>
        <taxon>Culicoidea</taxon>
        <taxon>Culicidae</taxon>
        <taxon>Anophelinae</taxon>
        <taxon>Anopheles</taxon>
    </lineage>
</organism>
<feature type="chain" id="PRO_5036457771" evidence="1">
    <location>
        <begin position="33"/>
        <end position="212"/>
    </location>
</feature>
<evidence type="ECO:0000313" key="2">
    <source>
        <dbReference type="EnsemblMetazoa" id="ACOM036777-PA.1"/>
    </source>
</evidence>
<protein>
    <submittedName>
        <fullName evidence="2">Uncharacterized protein</fullName>
    </submittedName>
</protein>
<dbReference type="VEuPathDB" id="VectorBase:ACON2_030489"/>
<reference evidence="2" key="1">
    <citation type="submission" date="2022-08" db="UniProtKB">
        <authorList>
            <consortium name="EnsemblMetazoa"/>
        </authorList>
    </citation>
    <scope>IDENTIFICATION</scope>
</reference>
<dbReference type="EnsemblMetazoa" id="ACOM036777-RA">
    <property type="protein sequence ID" value="ACOM036777-PA.1"/>
    <property type="gene ID" value="ACOM036777"/>
</dbReference>
<feature type="signal peptide" evidence="1">
    <location>
        <begin position="1"/>
        <end position="32"/>
    </location>
</feature>
<dbReference type="AlphaFoldDB" id="A0A8W7PT58"/>
<accession>A0A8W7PT58</accession>
<sequence>MKSRSSCGHLAQAMVMVWLLHASTLLLSSTNGQEYDSSYEEHLNFSDVFTDIAEDLTTGYSHGGPETIHTAFRSHCQACQFRNVYAMASLKSIQAHVLMKLGIDSMPNRTQYPKIPRHILESFTRQEGVPLKSPSMVRDTDYMADEPSAGVEEIEEDFDYYPITNKIYILAKRHFDEAQAQVISPGLPATIRGLPYLATPSRCQQESNESTG</sequence>
<evidence type="ECO:0000256" key="1">
    <source>
        <dbReference type="SAM" id="SignalP"/>
    </source>
</evidence>
<name>A0A8W7PT58_ANOCL</name>
<dbReference type="Proteomes" id="UP000075882">
    <property type="component" value="Unassembled WGS sequence"/>
</dbReference>